<keyword evidence="2" id="KW-1185">Reference proteome</keyword>
<dbReference type="RefSeq" id="WP_344694274.1">
    <property type="nucleotide sequence ID" value="NZ_BAABBF010000008.1"/>
</dbReference>
<proteinExistence type="predicted"/>
<sequence length="132" mass="14041">MSLWLIIALQAAPAGPDLGTFDLAHSPKPLSLSILPGCDSDGSHDDEIVVCGQKRDQYRLPLPTERAPPTGPIRSDAQTGMAALTPSGRCGIFAGERRCNKREAAKYGYGNGRDPITLLSRLAQKAVDPDAD</sequence>
<evidence type="ECO:0000313" key="1">
    <source>
        <dbReference type="EMBL" id="GAA3720389.1"/>
    </source>
</evidence>
<accession>A0ABP7EK52</accession>
<evidence type="ECO:0000313" key="2">
    <source>
        <dbReference type="Proteomes" id="UP001500523"/>
    </source>
</evidence>
<dbReference type="Proteomes" id="UP001500523">
    <property type="component" value="Unassembled WGS sequence"/>
</dbReference>
<name>A0ABP7EK52_9SPHN</name>
<organism evidence="1 2">
    <name type="scientific">Sphingomonas cynarae</name>
    <dbReference type="NCBI Taxonomy" id="930197"/>
    <lineage>
        <taxon>Bacteria</taxon>
        <taxon>Pseudomonadati</taxon>
        <taxon>Pseudomonadota</taxon>
        <taxon>Alphaproteobacteria</taxon>
        <taxon>Sphingomonadales</taxon>
        <taxon>Sphingomonadaceae</taxon>
        <taxon>Sphingomonas</taxon>
    </lineage>
</organism>
<dbReference type="EMBL" id="BAABBF010000008">
    <property type="protein sequence ID" value="GAA3720389.1"/>
    <property type="molecule type" value="Genomic_DNA"/>
</dbReference>
<protein>
    <submittedName>
        <fullName evidence="1">Uncharacterized protein</fullName>
    </submittedName>
</protein>
<gene>
    <name evidence="1" type="ORF">GCM10022268_30820</name>
</gene>
<comment type="caution">
    <text evidence="1">The sequence shown here is derived from an EMBL/GenBank/DDBJ whole genome shotgun (WGS) entry which is preliminary data.</text>
</comment>
<reference evidence="2" key="1">
    <citation type="journal article" date="2019" name="Int. J. Syst. Evol. Microbiol.">
        <title>The Global Catalogue of Microorganisms (GCM) 10K type strain sequencing project: providing services to taxonomists for standard genome sequencing and annotation.</title>
        <authorList>
            <consortium name="The Broad Institute Genomics Platform"/>
            <consortium name="The Broad Institute Genome Sequencing Center for Infectious Disease"/>
            <person name="Wu L."/>
            <person name="Ma J."/>
        </authorList>
    </citation>
    <scope>NUCLEOTIDE SEQUENCE [LARGE SCALE GENOMIC DNA]</scope>
    <source>
        <strain evidence="2">JCM 17498</strain>
    </source>
</reference>